<comment type="caution">
    <text evidence="2">The sequence shown here is derived from an EMBL/GenBank/DDBJ whole genome shotgun (WGS) entry which is preliminary data.</text>
</comment>
<dbReference type="RefSeq" id="WP_338202557.1">
    <property type="nucleotide sequence ID" value="NZ_JAEKNR010000142.1"/>
</dbReference>
<feature type="transmembrane region" description="Helical" evidence="1">
    <location>
        <begin position="201"/>
        <end position="220"/>
    </location>
</feature>
<feature type="transmembrane region" description="Helical" evidence="1">
    <location>
        <begin position="151"/>
        <end position="172"/>
    </location>
</feature>
<feature type="transmembrane region" description="Helical" evidence="1">
    <location>
        <begin position="36"/>
        <end position="61"/>
    </location>
</feature>
<reference evidence="2" key="1">
    <citation type="submission" date="2020-10" db="EMBL/GenBank/DDBJ databases">
        <title>Ca. Dormibacterota MAGs.</title>
        <authorList>
            <person name="Montgomery K."/>
        </authorList>
    </citation>
    <scope>NUCLEOTIDE SEQUENCE [LARGE SCALE GENOMIC DNA]</scope>
    <source>
        <strain evidence="2">SC8812_S17_10</strain>
    </source>
</reference>
<protein>
    <recommendedName>
        <fullName evidence="4">Histidine kinase N-terminal 7TM region domain-containing protein</fullName>
    </recommendedName>
</protein>
<keyword evidence="1" id="KW-0472">Membrane</keyword>
<organism evidence="2 3">
    <name type="scientific">Candidatus Nephthysia bennettiae</name>
    <dbReference type="NCBI Taxonomy" id="3127016"/>
    <lineage>
        <taxon>Bacteria</taxon>
        <taxon>Bacillati</taxon>
        <taxon>Candidatus Dormiibacterota</taxon>
        <taxon>Candidatus Dormibacteria</taxon>
        <taxon>Candidatus Dormibacterales</taxon>
        <taxon>Candidatus Dormibacteraceae</taxon>
        <taxon>Candidatus Nephthysia</taxon>
    </lineage>
</organism>
<evidence type="ECO:0000313" key="2">
    <source>
        <dbReference type="EMBL" id="MBJ7599129.1"/>
    </source>
</evidence>
<accession>A0A934K5A6</accession>
<evidence type="ECO:0000256" key="1">
    <source>
        <dbReference type="SAM" id="Phobius"/>
    </source>
</evidence>
<feature type="transmembrane region" description="Helical" evidence="1">
    <location>
        <begin position="6"/>
        <end position="24"/>
    </location>
</feature>
<proteinExistence type="predicted"/>
<gene>
    <name evidence="2" type="ORF">JF922_13760</name>
</gene>
<dbReference type="EMBL" id="JAEKNR010000142">
    <property type="protein sequence ID" value="MBJ7599129.1"/>
    <property type="molecule type" value="Genomic_DNA"/>
</dbReference>
<sequence>MSAFNVALPLLSCLSSFLFAGLVLDQWRRRRRSFQLVWAAGLTWYGIGAGTEFLGSAFGWTEPLYRTWYLFGALFVAAYLGAGTIYLLVRTGFGYFASAAVFLGGLLALAVAARYPGSRGTAEVVLAAATVAAVVLSYFTARRRPLVGHAAILFLVAASIVVAVLVATAPLAPPGYAVDPRTHVPVGSAFPGYVRVLSGPFNVAGALCLVFGALFSAYVYMPKRKLLRSRRLPPVLGQAYAALAVCVNLVASLPRAVGALLAGRLNSRVPATLLIAVGGFIPGVTSGLDRFGITWSFFLGELLGVLFIFAGFLVSEDVFRDLRIARHERRAPPKGIEGRGKAV</sequence>
<keyword evidence="1" id="KW-0812">Transmembrane</keyword>
<evidence type="ECO:0000313" key="3">
    <source>
        <dbReference type="Proteomes" id="UP000612893"/>
    </source>
</evidence>
<feature type="transmembrane region" description="Helical" evidence="1">
    <location>
        <begin position="121"/>
        <end position="139"/>
    </location>
</feature>
<dbReference type="AlphaFoldDB" id="A0A934K5A6"/>
<feature type="transmembrane region" description="Helical" evidence="1">
    <location>
        <begin position="295"/>
        <end position="314"/>
    </location>
</feature>
<keyword evidence="3" id="KW-1185">Reference proteome</keyword>
<feature type="transmembrane region" description="Helical" evidence="1">
    <location>
        <begin position="232"/>
        <end position="251"/>
    </location>
</feature>
<dbReference type="Proteomes" id="UP000612893">
    <property type="component" value="Unassembled WGS sequence"/>
</dbReference>
<feature type="transmembrane region" description="Helical" evidence="1">
    <location>
        <begin position="95"/>
        <end position="115"/>
    </location>
</feature>
<feature type="transmembrane region" description="Helical" evidence="1">
    <location>
        <begin position="67"/>
        <end position="88"/>
    </location>
</feature>
<keyword evidence="1" id="KW-1133">Transmembrane helix</keyword>
<feature type="transmembrane region" description="Helical" evidence="1">
    <location>
        <begin position="271"/>
        <end position="288"/>
    </location>
</feature>
<evidence type="ECO:0008006" key="4">
    <source>
        <dbReference type="Google" id="ProtNLM"/>
    </source>
</evidence>
<name>A0A934K5A6_9BACT</name>